<feature type="binding site" evidence="8">
    <location>
        <position position="417"/>
    </location>
    <ligand>
        <name>[4Fe-4S] cluster</name>
        <dbReference type="ChEBI" id="CHEBI:49883"/>
        <label>2</label>
    </ligand>
</feature>
<keyword evidence="3 8" id="KW-0479">Metal-binding</keyword>
<dbReference type="Pfam" id="PF10531">
    <property type="entry name" value="SLBB"/>
    <property type="match status" value="1"/>
</dbReference>
<dbReference type="GO" id="GO:0022900">
    <property type="term" value="P:electron transport chain"/>
    <property type="evidence" value="ECO:0007669"/>
    <property type="project" value="UniProtKB-UniRule"/>
</dbReference>
<dbReference type="RefSeq" id="WP_012992820.1">
    <property type="nucleotide sequence ID" value="NZ_NBZD01000003.1"/>
</dbReference>
<evidence type="ECO:0000256" key="4">
    <source>
        <dbReference type="ARBA" id="ARBA00022737"/>
    </source>
</evidence>
<comment type="function">
    <text evidence="8">Part of a membrane-bound complex that couples electron transfer with translocation of ions across the membrane.</text>
</comment>
<dbReference type="HAMAP" id="MF_00461">
    <property type="entry name" value="RsxC_RnfC"/>
    <property type="match status" value="1"/>
</dbReference>
<dbReference type="PROSITE" id="PS00198">
    <property type="entry name" value="4FE4S_FER_1"/>
    <property type="match status" value="2"/>
</dbReference>
<dbReference type="InterPro" id="IPR037225">
    <property type="entry name" value="Nuo51_FMN-bd_sf"/>
</dbReference>
<dbReference type="SUPFAM" id="SSF46548">
    <property type="entry name" value="alpha-helical ferredoxin"/>
    <property type="match status" value="1"/>
</dbReference>
<feature type="binding site" evidence="8">
    <location>
        <position position="420"/>
    </location>
    <ligand>
        <name>[4Fe-4S] cluster</name>
        <dbReference type="ChEBI" id="CHEBI:49883"/>
        <label>2</label>
    </ligand>
</feature>
<dbReference type="PROSITE" id="PS51379">
    <property type="entry name" value="4FE4S_FER_2"/>
    <property type="match status" value="1"/>
</dbReference>
<dbReference type="GO" id="GO:0005886">
    <property type="term" value="C:plasma membrane"/>
    <property type="evidence" value="ECO:0007669"/>
    <property type="project" value="UniProtKB-SubCell"/>
</dbReference>
<feature type="domain" description="4Fe-4S ferredoxin-type" evidence="9">
    <location>
        <begin position="367"/>
        <end position="399"/>
    </location>
</feature>
<keyword evidence="2 8" id="KW-0004">4Fe-4S</keyword>
<keyword evidence="4 8" id="KW-0677">Repeat</keyword>
<comment type="subcellular location">
    <subcellularLocation>
        <location evidence="8">Cell membrane</location>
        <topology evidence="8">Peripheral membrane protein</topology>
    </subcellularLocation>
</comment>
<evidence type="ECO:0000256" key="6">
    <source>
        <dbReference type="ARBA" id="ARBA00023004"/>
    </source>
</evidence>
<dbReference type="GO" id="GO:0051539">
    <property type="term" value="F:4 iron, 4 sulfur cluster binding"/>
    <property type="evidence" value="ECO:0007669"/>
    <property type="project" value="UniProtKB-KW"/>
</dbReference>
<dbReference type="Proteomes" id="UP000236394">
    <property type="component" value="Unassembled WGS sequence"/>
</dbReference>
<sequence length="449" mass="47884">MSPFLRTQASGLKRFHGGVKPSHAKGTKNLSVVEMPIPKQVIIPMGQHIGAPCVPIVKPGDQVKKGQVIGTSEAFVSAPIHASTSGKVKAVGPFVGATGARMTAVTIDCDGEDVWDETITPPTVTCRDEFIAAIQQSGLVGLGGAGFPTHVKLRAPKDHPFEILVINAAECEPYLTVDYRAMLDNTDNLLAGIAAVTKYLDIPRVVIGTEDNKKDAVTKLLQALRSEAGDAINADVEIMALPSRYPQGAEKTLIYAATGRRVPAGGLPANVGCVVMNVTSVAFVGDYLRTGHPLVAKNITVDGDIIAHPQNIRAVIGTPIKDIVEFCGGLTGEPSKILMGGPMMGLAISSLDQPILKNNNGLLFFSERMVNNGPETDCIRCGRCSQHCPMNLLPKRIMDTVKFQKYAALSATGVMNCIECGSCAYECPAHIPLVQYMKLSKDFIKKGKR</sequence>
<accession>A0A2J8B0M8</accession>
<dbReference type="EMBL" id="NBZD01000003">
    <property type="protein sequence ID" value="PNH18317.1"/>
    <property type="molecule type" value="Genomic_DNA"/>
</dbReference>
<keyword evidence="8" id="KW-1278">Translocase</keyword>
<proteinExistence type="inferred from homology"/>
<keyword evidence="5 8" id="KW-0249">Electron transport</keyword>
<dbReference type="Gene3D" id="3.40.50.11540">
    <property type="entry name" value="NADH-ubiquinone oxidoreductase 51kDa subunit"/>
    <property type="match status" value="1"/>
</dbReference>
<evidence type="ECO:0000256" key="2">
    <source>
        <dbReference type="ARBA" id="ARBA00022485"/>
    </source>
</evidence>
<comment type="caution">
    <text evidence="10">The sequence shown here is derived from an EMBL/GenBank/DDBJ whole genome shotgun (WGS) entry which is preliminary data.</text>
</comment>
<dbReference type="Pfam" id="PF01512">
    <property type="entry name" value="Complex1_51K"/>
    <property type="match status" value="1"/>
</dbReference>
<dbReference type="NCBIfam" id="NF003454">
    <property type="entry name" value="PRK05035.1"/>
    <property type="match status" value="1"/>
</dbReference>
<keyword evidence="6 8" id="KW-0408">Iron</keyword>
<feature type="binding site" evidence="8">
    <location>
        <position position="381"/>
    </location>
    <ligand>
        <name>[4Fe-4S] cluster</name>
        <dbReference type="ChEBI" id="CHEBI:49883"/>
        <label>1</label>
    </ligand>
</feature>
<dbReference type="Pfam" id="PF13375">
    <property type="entry name" value="RnfC_N"/>
    <property type="match status" value="1"/>
</dbReference>
<dbReference type="GO" id="GO:0046872">
    <property type="term" value="F:metal ion binding"/>
    <property type="evidence" value="ECO:0007669"/>
    <property type="project" value="UniProtKB-KW"/>
</dbReference>
<dbReference type="Pfam" id="PF13237">
    <property type="entry name" value="Fer4_10"/>
    <property type="match status" value="1"/>
</dbReference>
<reference evidence="11" key="1">
    <citation type="submission" date="2017-04" db="EMBL/GenBank/DDBJ databases">
        <authorList>
            <person name="Bumgarner R.E."/>
            <person name="Fredricks D.N."/>
            <person name="Srinivasan S."/>
        </authorList>
    </citation>
    <scope>NUCLEOTIDE SEQUENCE [LARGE SCALE GENOMIC DNA]</scope>
    <source>
        <strain evidence="11">KA00405</strain>
    </source>
</reference>
<comment type="cofactor">
    <cofactor evidence="8">
        <name>[4Fe-4S] cluster</name>
        <dbReference type="ChEBI" id="CHEBI:49883"/>
    </cofactor>
    <text evidence="8">Binds 2 [4Fe-4S] clusters per subunit.</text>
</comment>
<keyword evidence="7 8" id="KW-0411">Iron-sulfur</keyword>
<dbReference type="EC" id="7.-.-.-" evidence="8"/>
<comment type="similarity">
    <text evidence="8">Belongs to the 4Fe4S bacterial-type ferredoxin family. RnfC subfamily.</text>
</comment>
<dbReference type="InterPro" id="IPR010208">
    <property type="entry name" value="Ion_transpt_RnfC/RsxC"/>
</dbReference>
<keyword evidence="1 8" id="KW-0813">Transport</keyword>
<keyword evidence="8" id="KW-0472">Membrane</keyword>
<feature type="binding site" evidence="8">
    <location>
        <position position="384"/>
    </location>
    <ligand>
        <name>[4Fe-4S] cluster</name>
        <dbReference type="ChEBI" id="CHEBI:49883"/>
        <label>1</label>
    </ligand>
</feature>
<dbReference type="InterPro" id="IPR017896">
    <property type="entry name" value="4Fe4S_Fe-S-bd"/>
</dbReference>
<dbReference type="SUPFAM" id="SSF142019">
    <property type="entry name" value="Nqo1 FMN-binding domain-like"/>
    <property type="match status" value="1"/>
</dbReference>
<dbReference type="AlphaFoldDB" id="A0A2J8B0M8"/>
<dbReference type="InterPro" id="IPR026902">
    <property type="entry name" value="RnfC_N"/>
</dbReference>
<dbReference type="Gene3D" id="3.30.70.20">
    <property type="match status" value="1"/>
</dbReference>
<evidence type="ECO:0000256" key="8">
    <source>
        <dbReference type="HAMAP-Rule" id="MF_00461"/>
    </source>
</evidence>
<feature type="binding site" evidence="8">
    <location>
        <position position="423"/>
    </location>
    <ligand>
        <name>[4Fe-4S] cluster</name>
        <dbReference type="ChEBI" id="CHEBI:49883"/>
        <label>2</label>
    </ligand>
</feature>
<dbReference type="InterPro" id="IPR011538">
    <property type="entry name" value="Nuo51_FMN-bd"/>
</dbReference>
<dbReference type="InterPro" id="IPR019554">
    <property type="entry name" value="Soluble_ligand-bd"/>
</dbReference>
<feature type="binding site" evidence="8">
    <location>
        <position position="378"/>
    </location>
    <ligand>
        <name>[4Fe-4S] cluster</name>
        <dbReference type="ChEBI" id="CHEBI:49883"/>
        <label>1</label>
    </ligand>
</feature>
<comment type="subunit">
    <text evidence="8">The complex is composed of six subunits: RnfA, RnfB, RnfC, RnfD, RnfE and RnfG.</text>
</comment>
<name>A0A2J8B0M8_9FIRM</name>
<dbReference type="PANTHER" id="PTHR43034">
    <property type="entry name" value="ION-TRANSLOCATING OXIDOREDUCTASE COMPLEX SUBUNIT C"/>
    <property type="match status" value="1"/>
</dbReference>
<dbReference type="InterPro" id="IPR017900">
    <property type="entry name" value="4Fe4S_Fe_S_CS"/>
</dbReference>
<evidence type="ECO:0000256" key="1">
    <source>
        <dbReference type="ARBA" id="ARBA00022448"/>
    </source>
</evidence>
<dbReference type="OMA" id="QQLYWYS"/>
<evidence type="ECO:0000313" key="11">
    <source>
        <dbReference type="Proteomes" id="UP000236394"/>
    </source>
</evidence>
<evidence type="ECO:0000256" key="5">
    <source>
        <dbReference type="ARBA" id="ARBA00022982"/>
    </source>
</evidence>
<dbReference type="PANTHER" id="PTHR43034:SF2">
    <property type="entry name" value="ION-TRANSLOCATING OXIDOREDUCTASE COMPLEX SUBUNIT C"/>
    <property type="match status" value="1"/>
</dbReference>
<dbReference type="NCBIfam" id="TIGR01945">
    <property type="entry name" value="rnfC"/>
    <property type="match status" value="1"/>
</dbReference>
<feature type="binding site" evidence="8">
    <location>
        <position position="427"/>
    </location>
    <ligand>
        <name>[4Fe-4S] cluster</name>
        <dbReference type="ChEBI" id="CHEBI:49883"/>
        <label>1</label>
    </ligand>
</feature>
<feature type="binding site" evidence="8">
    <location>
        <position position="388"/>
    </location>
    <ligand>
        <name>[4Fe-4S] cluster</name>
        <dbReference type="ChEBI" id="CHEBI:49883"/>
        <label>2</label>
    </ligand>
</feature>
<dbReference type="GO" id="GO:0009055">
    <property type="term" value="F:electron transfer activity"/>
    <property type="evidence" value="ECO:0007669"/>
    <property type="project" value="InterPro"/>
</dbReference>
<keyword evidence="8" id="KW-1003">Cell membrane</keyword>
<gene>
    <name evidence="8" type="primary">rnfC</name>
    <name evidence="10" type="ORF">B7R76_05595</name>
</gene>
<evidence type="ECO:0000313" key="10">
    <source>
        <dbReference type="EMBL" id="PNH18317.1"/>
    </source>
</evidence>
<evidence type="ECO:0000259" key="9">
    <source>
        <dbReference type="PROSITE" id="PS51379"/>
    </source>
</evidence>
<evidence type="ECO:0000256" key="7">
    <source>
        <dbReference type="ARBA" id="ARBA00023014"/>
    </source>
</evidence>
<protein>
    <recommendedName>
        <fullName evidence="8">Ion-translocating oxidoreductase complex subunit C</fullName>
        <ecNumber evidence="8">7.-.-.-</ecNumber>
    </recommendedName>
    <alternativeName>
        <fullName evidence="8">Rnf electron transport complex subunit C</fullName>
    </alternativeName>
</protein>
<evidence type="ECO:0000256" key="3">
    <source>
        <dbReference type="ARBA" id="ARBA00022723"/>
    </source>
</evidence>
<organism evidence="10 11">
    <name type="scientific">Mageeibacillus indolicus</name>
    <dbReference type="NCBI Taxonomy" id="884684"/>
    <lineage>
        <taxon>Bacteria</taxon>
        <taxon>Bacillati</taxon>
        <taxon>Bacillota</taxon>
        <taxon>Clostridia</taxon>
        <taxon>Eubacteriales</taxon>
        <taxon>Oscillospiraceae</taxon>
        <taxon>Mageeibacillus</taxon>
    </lineage>
</organism>